<accession>A0A1X7SR97</accession>
<evidence type="ECO:0000256" key="1">
    <source>
        <dbReference type="SAM" id="MobiDB-lite"/>
    </source>
</evidence>
<dbReference type="STRING" id="400682.A0A1X7SR97"/>
<dbReference type="InParanoid" id="A0A1X7SR97"/>
<dbReference type="PANTHER" id="PTHR34485:SF2">
    <property type="entry name" value="PROLINE RICH, LACRIMAL 1"/>
    <property type="match status" value="1"/>
</dbReference>
<reference evidence="2" key="1">
    <citation type="submission" date="2017-05" db="UniProtKB">
        <authorList>
            <consortium name="EnsemblMetazoa"/>
        </authorList>
    </citation>
    <scope>IDENTIFICATION</scope>
</reference>
<feature type="compositionally biased region" description="Low complexity" evidence="1">
    <location>
        <begin position="19"/>
        <end position="36"/>
    </location>
</feature>
<sequence>MPRRKQSKRFEALHKARWTARTGSSTAATSLSSTIAENNDRNEEVDVTATPKKENQSDSDGAMETVTPIHYQKNDPDFSLDTPEGRNSGELPNSNSIFLGQINFTSKCATPLCNGCVTLQYDCTGCAERRITFESSIKHETENCTAVGLALQVAFICSGAMYSQYAKVLKNALGMYCAGKSIYYRTLALMYPHVKSILNDMCEQAKESMKQKNDSELGSFENAVTCGDAAWLTRGYHSQNATYTLRNYQTGGLLYYKHFSQRGNNDITGDELFEGTSKSAEGFGAEWVFRKAITDKMNISIH</sequence>
<evidence type="ECO:0000313" key="2">
    <source>
        <dbReference type="EnsemblMetazoa" id="Aqu2.1.04605_001"/>
    </source>
</evidence>
<name>A0A1X7SR97_AMPQE</name>
<feature type="region of interest" description="Disordered" evidence="1">
    <location>
        <begin position="1"/>
        <end position="92"/>
    </location>
</feature>
<protein>
    <submittedName>
        <fullName evidence="2">Uncharacterized protein</fullName>
    </submittedName>
</protein>
<proteinExistence type="predicted"/>
<dbReference type="PANTHER" id="PTHR34485">
    <property type="entry name" value="PROLINE-RICH, LACRIMAL 1"/>
    <property type="match status" value="1"/>
</dbReference>
<dbReference type="eggNOG" id="ENOG502RZMF">
    <property type="taxonomic scope" value="Eukaryota"/>
</dbReference>
<dbReference type="AlphaFoldDB" id="A0A1X7SR97"/>
<organism evidence="2">
    <name type="scientific">Amphimedon queenslandica</name>
    <name type="common">Sponge</name>
    <dbReference type="NCBI Taxonomy" id="400682"/>
    <lineage>
        <taxon>Eukaryota</taxon>
        <taxon>Metazoa</taxon>
        <taxon>Porifera</taxon>
        <taxon>Demospongiae</taxon>
        <taxon>Heteroscleromorpha</taxon>
        <taxon>Haplosclerida</taxon>
        <taxon>Niphatidae</taxon>
        <taxon>Amphimedon</taxon>
    </lineage>
</organism>
<dbReference type="EnsemblMetazoa" id="Aqu2.1.04605_001">
    <property type="protein sequence ID" value="Aqu2.1.04605_001"/>
    <property type="gene ID" value="Aqu2.1.04605"/>
</dbReference>